<reference evidence="11 12" key="1">
    <citation type="submission" date="2016-04" db="EMBL/GenBank/DDBJ databases">
        <title>Evolutionary innovation and constraint leading to complex multicellularity in the Ascomycota.</title>
        <authorList>
            <person name="Cisse O."/>
            <person name="Nguyen A."/>
            <person name="Hewitt D.A."/>
            <person name="Jedd G."/>
            <person name="Stajich J.E."/>
        </authorList>
    </citation>
    <scope>NUCLEOTIDE SEQUENCE [LARGE SCALE GENOMIC DNA]</scope>
    <source>
        <strain evidence="11 12">DAH-3</strain>
    </source>
</reference>
<dbReference type="OMA" id="WINNIAM"/>
<comment type="caution">
    <text evidence="10">Lacks conserved residue(s) required for the propagation of feature annotation.</text>
</comment>
<keyword evidence="8 10" id="KW-1133">Transmembrane helix</keyword>
<comment type="similarity">
    <text evidence="3 10">Belongs to the ALG6/ALG8 glucosyltransferase family.</text>
</comment>
<keyword evidence="4 10" id="KW-0328">Glycosyltransferase</keyword>
<feature type="transmembrane region" description="Helical" evidence="10">
    <location>
        <begin position="15"/>
        <end position="34"/>
    </location>
</feature>
<evidence type="ECO:0000256" key="4">
    <source>
        <dbReference type="ARBA" id="ARBA00022676"/>
    </source>
</evidence>
<keyword evidence="5 10" id="KW-0808">Transferase</keyword>
<comment type="subcellular location">
    <subcellularLocation>
        <location evidence="1 10">Endoplasmic reticulum membrane</location>
        <topology evidence="1 10">Multi-pass membrane protein</topology>
    </subcellularLocation>
</comment>
<evidence type="ECO:0000256" key="8">
    <source>
        <dbReference type="ARBA" id="ARBA00022989"/>
    </source>
</evidence>
<evidence type="ECO:0000313" key="12">
    <source>
        <dbReference type="Proteomes" id="UP000186594"/>
    </source>
</evidence>
<dbReference type="STRING" id="1198029.A0A1U7LV13"/>
<feature type="transmembrane region" description="Helical" evidence="10">
    <location>
        <begin position="138"/>
        <end position="163"/>
    </location>
</feature>
<protein>
    <recommendedName>
        <fullName evidence="10">Alpha-1,3-glucosyltransferase</fullName>
        <ecNumber evidence="10">2.4.1.-</ecNumber>
    </recommendedName>
</protein>
<evidence type="ECO:0000256" key="7">
    <source>
        <dbReference type="ARBA" id="ARBA00022824"/>
    </source>
</evidence>
<dbReference type="Proteomes" id="UP000186594">
    <property type="component" value="Unassembled WGS sequence"/>
</dbReference>
<comment type="pathway">
    <text evidence="2 10">Protein modification; protein glycosylation.</text>
</comment>
<dbReference type="EMBL" id="LXFE01000172">
    <property type="protein sequence ID" value="OLL26516.1"/>
    <property type="molecule type" value="Genomic_DNA"/>
</dbReference>
<dbReference type="UniPathway" id="UPA00378"/>
<sequence>MPTCLMLFMYPRKQLLPLGLGMSALGFYLVGFQVHEKSILLPLMPVTMLITEGNLDSTSWIGWINNIAMFSMWPLLKREGLGLQYSVIIGFWNWLCGMYKLSTNRMGRTLQMLSYLAILSIHLLDAAFPQSLRWPDLWVVANVVVSCGCFGIFFVWGNVQLFIQVRKKQKEG</sequence>
<accession>A0A1U7LV13</accession>
<evidence type="ECO:0000256" key="5">
    <source>
        <dbReference type="ARBA" id="ARBA00022679"/>
    </source>
</evidence>
<dbReference type="AlphaFoldDB" id="A0A1U7LV13"/>
<evidence type="ECO:0000256" key="2">
    <source>
        <dbReference type="ARBA" id="ARBA00004922"/>
    </source>
</evidence>
<dbReference type="PANTHER" id="PTHR12413">
    <property type="entry name" value="DOLICHYL GLYCOSYLTRANSFERASE"/>
    <property type="match status" value="1"/>
</dbReference>
<keyword evidence="7 10" id="KW-0256">Endoplasmic reticulum</keyword>
<evidence type="ECO:0000256" key="9">
    <source>
        <dbReference type="ARBA" id="ARBA00023136"/>
    </source>
</evidence>
<dbReference type="PANTHER" id="PTHR12413:SF1">
    <property type="entry name" value="DOLICHYL PYROPHOSPHATE MAN9GLCNAC2 ALPHA-1,3-GLUCOSYLTRANSFERASE"/>
    <property type="match status" value="1"/>
</dbReference>
<feature type="transmembrane region" description="Helical" evidence="10">
    <location>
        <begin position="113"/>
        <end position="132"/>
    </location>
</feature>
<comment type="caution">
    <text evidence="11">The sequence shown here is derived from an EMBL/GenBank/DDBJ whole genome shotgun (WGS) entry which is preliminary data.</text>
</comment>
<dbReference type="OrthoDB" id="5589195at2759"/>
<organism evidence="11 12">
    <name type="scientific">Neolecta irregularis (strain DAH-3)</name>
    <dbReference type="NCBI Taxonomy" id="1198029"/>
    <lineage>
        <taxon>Eukaryota</taxon>
        <taxon>Fungi</taxon>
        <taxon>Dikarya</taxon>
        <taxon>Ascomycota</taxon>
        <taxon>Taphrinomycotina</taxon>
        <taxon>Neolectales</taxon>
        <taxon>Neolectaceae</taxon>
        <taxon>Neolecta</taxon>
    </lineage>
</organism>
<evidence type="ECO:0000256" key="1">
    <source>
        <dbReference type="ARBA" id="ARBA00004477"/>
    </source>
</evidence>
<keyword evidence="9 10" id="KW-0472">Membrane</keyword>
<dbReference type="GO" id="GO:0005789">
    <property type="term" value="C:endoplasmic reticulum membrane"/>
    <property type="evidence" value="ECO:0007669"/>
    <property type="project" value="UniProtKB-SubCell"/>
</dbReference>
<evidence type="ECO:0000256" key="3">
    <source>
        <dbReference type="ARBA" id="ARBA00008715"/>
    </source>
</evidence>
<evidence type="ECO:0000313" key="11">
    <source>
        <dbReference type="EMBL" id="OLL26516.1"/>
    </source>
</evidence>
<evidence type="ECO:0000256" key="6">
    <source>
        <dbReference type="ARBA" id="ARBA00022692"/>
    </source>
</evidence>
<dbReference type="Pfam" id="PF03155">
    <property type="entry name" value="Alg6_Alg8"/>
    <property type="match status" value="1"/>
</dbReference>
<dbReference type="InterPro" id="IPR004856">
    <property type="entry name" value="Glyco_trans_ALG6/ALG8"/>
</dbReference>
<dbReference type="GO" id="GO:0042281">
    <property type="term" value="F:dolichyl pyrophosphate Man9GlcNAc2 alpha-1,3-glucosyltransferase activity"/>
    <property type="evidence" value="ECO:0007669"/>
    <property type="project" value="TreeGrafter"/>
</dbReference>
<gene>
    <name evidence="11" type="ORF">NEOLI_001920</name>
</gene>
<dbReference type="EC" id="2.4.1.-" evidence="10"/>
<feature type="transmembrane region" description="Helical" evidence="10">
    <location>
        <begin position="82"/>
        <end position="101"/>
    </location>
</feature>
<keyword evidence="12" id="KW-1185">Reference proteome</keyword>
<keyword evidence="6 10" id="KW-0812">Transmembrane</keyword>
<proteinExistence type="inferred from homology"/>
<name>A0A1U7LV13_NEOID</name>
<evidence type="ECO:0000256" key="10">
    <source>
        <dbReference type="RuleBase" id="RU363110"/>
    </source>
</evidence>